<name>A0A0S7BLR6_9CHLR</name>
<proteinExistence type="predicted"/>
<dbReference type="EMBL" id="DF968181">
    <property type="protein sequence ID" value="GAP41260.1"/>
    <property type="molecule type" value="Genomic_DNA"/>
</dbReference>
<dbReference type="InterPro" id="IPR012867">
    <property type="entry name" value="DUF1648"/>
</dbReference>
<feature type="transmembrane region" description="Helical" evidence="1">
    <location>
        <begin position="115"/>
        <end position="133"/>
    </location>
</feature>
<feature type="transmembrane region" description="Helical" evidence="1">
    <location>
        <begin position="45"/>
        <end position="63"/>
    </location>
</feature>
<dbReference type="Proteomes" id="UP000053370">
    <property type="component" value="Unassembled WGS sequence"/>
</dbReference>
<dbReference type="Pfam" id="PF13630">
    <property type="entry name" value="SdpI"/>
    <property type="match status" value="1"/>
</dbReference>
<organism evidence="3">
    <name type="scientific">Flexilinea flocculi</name>
    <dbReference type="NCBI Taxonomy" id="1678840"/>
    <lineage>
        <taxon>Bacteria</taxon>
        <taxon>Bacillati</taxon>
        <taxon>Chloroflexota</taxon>
        <taxon>Anaerolineae</taxon>
        <taxon>Anaerolineales</taxon>
        <taxon>Anaerolineaceae</taxon>
        <taxon>Flexilinea</taxon>
    </lineage>
</organism>
<dbReference type="PANTHER" id="PTHR37810:SF5">
    <property type="entry name" value="IMMUNITY PROTEIN SDPI"/>
    <property type="match status" value="1"/>
</dbReference>
<dbReference type="AlphaFoldDB" id="A0A0S7BLR6"/>
<feature type="transmembrane region" description="Helical" evidence="1">
    <location>
        <begin position="161"/>
        <end position="183"/>
    </location>
</feature>
<keyword evidence="1" id="KW-0812">Transmembrane</keyword>
<dbReference type="RefSeq" id="WP_062282117.1">
    <property type="nucleotide sequence ID" value="NZ_DF968181.1"/>
</dbReference>
<dbReference type="PANTHER" id="PTHR37810">
    <property type="entry name" value="IMMUNITY PROTEIN SDPI"/>
    <property type="match status" value="1"/>
</dbReference>
<accession>A0A0S7BLR6</accession>
<keyword evidence="4" id="KW-1185">Reference proteome</keyword>
<evidence type="ECO:0000259" key="2">
    <source>
        <dbReference type="Pfam" id="PF07853"/>
    </source>
</evidence>
<feature type="domain" description="DUF1648" evidence="2">
    <location>
        <begin position="26"/>
        <end position="53"/>
    </location>
</feature>
<evidence type="ECO:0000256" key="1">
    <source>
        <dbReference type="SAM" id="Phobius"/>
    </source>
</evidence>
<keyword evidence="1" id="KW-0472">Membrane</keyword>
<keyword evidence="1" id="KW-1133">Transmembrane helix</keyword>
<feature type="transmembrane region" description="Helical" evidence="1">
    <location>
        <begin position="84"/>
        <end position="103"/>
    </location>
</feature>
<dbReference type="InterPro" id="IPR025962">
    <property type="entry name" value="SdpI/YhfL"/>
</dbReference>
<sequence>MKKWMIYLCGINTVGLAAAIFLSEKEIVPTHFNFSGNADAWGNKWTYLLFAVIPIGIELSYQWRNRTMNQNDMILDNQKIERKLLSIITPMFIVLGGIFTYTALYGNGILGSFKYLIPALLGLVIVVISNDFGKIVQNRTLGIKVYWTLHDDTVWKKTHRLGGYLGVIGGLLLVVTGIAGYIVQNASVLAYGSGISMILVVVIPIFYSWRLYTRLHPKGKKS</sequence>
<protein>
    <submittedName>
        <fullName evidence="3">SdpI/YhfL protein family</fullName>
    </submittedName>
</protein>
<dbReference type="PIRSF" id="PIRSF038959">
    <property type="entry name" value="SdpI"/>
    <property type="match status" value="1"/>
</dbReference>
<feature type="transmembrane region" description="Helical" evidence="1">
    <location>
        <begin position="5"/>
        <end position="23"/>
    </location>
</feature>
<gene>
    <name evidence="3" type="ORF">ATC1_131245</name>
</gene>
<evidence type="ECO:0000313" key="4">
    <source>
        <dbReference type="Proteomes" id="UP000053370"/>
    </source>
</evidence>
<feature type="transmembrane region" description="Helical" evidence="1">
    <location>
        <begin position="189"/>
        <end position="212"/>
    </location>
</feature>
<evidence type="ECO:0000313" key="3">
    <source>
        <dbReference type="EMBL" id="GAP41260.1"/>
    </source>
</evidence>
<dbReference type="Pfam" id="PF07853">
    <property type="entry name" value="DUF1648"/>
    <property type="match status" value="1"/>
</dbReference>
<reference evidence="3" key="1">
    <citation type="journal article" date="2015" name="Genome Announc.">
        <title>Draft Genome Sequence of Anaerolineae Strain TC1, a Novel Isolate from a Methanogenic Wastewater Treatment System.</title>
        <authorList>
            <person name="Matsuura N."/>
            <person name="Tourlousse D.M."/>
            <person name="Sun L."/>
            <person name="Toyonaga M."/>
            <person name="Kuroda K."/>
            <person name="Ohashi A."/>
            <person name="Cruz R."/>
            <person name="Yamaguchi T."/>
            <person name="Sekiguchi Y."/>
        </authorList>
    </citation>
    <scope>NUCLEOTIDE SEQUENCE [LARGE SCALE GENOMIC DNA]</scope>
    <source>
        <strain evidence="3">TC1</strain>
    </source>
</reference>
<dbReference type="InterPro" id="IPR026272">
    <property type="entry name" value="SdpI"/>
</dbReference>
<dbReference type="OrthoDB" id="9808690at2"/>
<dbReference type="GO" id="GO:0009636">
    <property type="term" value="P:response to toxic substance"/>
    <property type="evidence" value="ECO:0007669"/>
    <property type="project" value="TreeGrafter"/>
</dbReference>